<evidence type="ECO:0000313" key="3">
    <source>
        <dbReference type="Proteomes" id="UP000502297"/>
    </source>
</evidence>
<dbReference type="Proteomes" id="UP000502297">
    <property type="component" value="Chromosome"/>
</dbReference>
<sequence length="201" mass="23504">MKYMVFMPIFLFIDTQYASACMPHSQNDVFIARYLSIENKMADPVKFDIDFTEQKFIFRSFYQWFAMGHPEIMYSEFEPQELNPNDLVIGLAYAVDGRKPELYTLSALAQLNCKDDQLFIGKTLGSFLAWDRKENQCKLSTTNHIGILDGFLNGDQSDYLKQLQNRYPTCKALEAAFPKLNSPQNDLSIFQKIYRWLLKWL</sequence>
<proteinExistence type="predicted"/>
<dbReference type="AlphaFoldDB" id="A0A6G8RWA0"/>
<dbReference type="RefSeq" id="WP_166224017.1">
    <property type="nucleotide sequence ID" value="NZ_CP049801.1"/>
</dbReference>
<gene>
    <name evidence="2" type="ORF">G8E00_09415</name>
</gene>
<feature type="chain" id="PRO_5026027309" evidence="1">
    <location>
        <begin position="21"/>
        <end position="201"/>
    </location>
</feature>
<keyword evidence="1" id="KW-0732">Signal</keyword>
<reference evidence="2 3" key="1">
    <citation type="submission" date="2020-03" db="EMBL/GenBank/DDBJ databases">
        <authorList>
            <person name="Zhu W."/>
        </authorList>
    </citation>
    <scope>NUCLEOTIDE SEQUENCE [LARGE SCALE GENOMIC DNA]</scope>
    <source>
        <strain evidence="2 3">323-1</strain>
    </source>
</reference>
<feature type="signal peptide" evidence="1">
    <location>
        <begin position="1"/>
        <end position="20"/>
    </location>
</feature>
<dbReference type="EMBL" id="CP049801">
    <property type="protein sequence ID" value="QIO06157.1"/>
    <property type="molecule type" value="Genomic_DNA"/>
</dbReference>
<name>A0A6G8RWA0_9GAMM</name>
<protein>
    <submittedName>
        <fullName evidence="2">Uncharacterized protein</fullName>
    </submittedName>
</protein>
<keyword evidence="3" id="KW-1185">Reference proteome</keyword>
<dbReference type="KEGG" id="asha:G8E00_09415"/>
<evidence type="ECO:0000256" key="1">
    <source>
        <dbReference type="SAM" id="SignalP"/>
    </source>
</evidence>
<organism evidence="2 3">
    <name type="scientific">Acinetobacter shaoyimingii</name>
    <dbReference type="NCBI Taxonomy" id="2715164"/>
    <lineage>
        <taxon>Bacteria</taxon>
        <taxon>Pseudomonadati</taxon>
        <taxon>Pseudomonadota</taxon>
        <taxon>Gammaproteobacteria</taxon>
        <taxon>Moraxellales</taxon>
        <taxon>Moraxellaceae</taxon>
        <taxon>Acinetobacter</taxon>
    </lineage>
</organism>
<evidence type="ECO:0000313" key="2">
    <source>
        <dbReference type="EMBL" id="QIO06157.1"/>
    </source>
</evidence>
<accession>A0A6G8RWA0</accession>